<proteinExistence type="predicted"/>
<dbReference type="Proteomes" id="UP000274097">
    <property type="component" value="Unassembled WGS sequence"/>
</dbReference>
<dbReference type="EMBL" id="RFLX01000006">
    <property type="protein sequence ID" value="RMI25115.1"/>
    <property type="molecule type" value="Genomic_DNA"/>
</dbReference>
<evidence type="ECO:0000256" key="1">
    <source>
        <dbReference type="SAM" id="MobiDB-lite"/>
    </source>
</evidence>
<feature type="compositionally biased region" description="Pro residues" evidence="1">
    <location>
        <begin position="164"/>
        <end position="189"/>
    </location>
</feature>
<sequence>MLKVTPALLLLALLGLPGCDDPPEAQQQAGSVQAATAEARRAAEEQVRARLRIVGDMSLRAIQVYPQQVPGSYAVCGQINPTGAANDPFIPWVATVALQDGKASRASLAIGLSNVEASRVYLEMVDRCFEGGGPRNGQMPAVSGLPPLPSDTALAQQREAAQAPPAPTAAPSQPAPGAAPAPVPAPAPAPQVTAASGGVTTTSAHPVNIRSSPAGGGAVVRVVPRASALRVFGEAPGGWLQVGEEQPFGWLHSSMLER</sequence>
<accession>A0ABX9VM98</accession>
<feature type="region of interest" description="Disordered" evidence="1">
    <location>
        <begin position="156"/>
        <end position="215"/>
    </location>
</feature>
<evidence type="ECO:0000259" key="2">
    <source>
        <dbReference type="Pfam" id="PF08239"/>
    </source>
</evidence>
<dbReference type="Gene3D" id="2.30.30.40">
    <property type="entry name" value="SH3 Domains"/>
    <property type="match status" value="1"/>
</dbReference>
<evidence type="ECO:0000313" key="4">
    <source>
        <dbReference type="Proteomes" id="UP000274097"/>
    </source>
</evidence>
<dbReference type="InterPro" id="IPR003646">
    <property type="entry name" value="SH3-like_bac-type"/>
</dbReference>
<gene>
    <name evidence="3" type="ORF">EBE87_10950</name>
</gene>
<evidence type="ECO:0000313" key="3">
    <source>
        <dbReference type="EMBL" id="RMI25115.1"/>
    </source>
</evidence>
<protein>
    <submittedName>
        <fullName evidence="3">SH3 domain-containing protein</fullName>
    </submittedName>
</protein>
<feature type="domain" description="SH3b" evidence="2">
    <location>
        <begin position="207"/>
        <end position="256"/>
    </location>
</feature>
<organism evidence="3 4">
    <name type="scientific">Teichococcus wenyumeiae</name>
    <dbReference type="NCBI Taxonomy" id="2478470"/>
    <lineage>
        <taxon>Bacteria</taxon>
        <taxon>Pseudomonadati</taxon>
        <taxon>Pseudomonadota</taxon>
        <taxon>Alphaproteobacteria</taxon>
        <taxon>Acetobacterales</taxon>
        <taxon>Roseomonadaceae</taxon>
        <taxon>Roseomonas</taxon>
    </lineage>
</organism>
<reference evidence="3 4" key="1">
    <citation type="submission" date="2018-10" db="EMBL/GenBank/DDBJ databases">
        <title>Roseomonas sp. nov., isolated from feces of Tibetan antelopes in the Qinghai-Tibet plateau, China.</title>
        <authorList>
            <person name="Tian Z."/>
        </authorList>
    </citation>
    <scope>NUCLEOTIDE SEQUENCE [LARGE SCALE GENOMIC DNA]</scope>
    <source>
        <strain evidence="3 4">Z23</strain>
    </source>
</reference>
<feature type="compositionally biased region" description="Low complexity" evidence="1">
    <location>
        <begin position="190"/>
        <end position="204"/>
    </location>
</feature>
<name>A0ABX9VM98_9PROT</name>
<keyword evidence="4" id="KW-1185">Reference proteome</keyword>
<dbReference type="RefSeq" id="WP_122139989.1">
    <property type="nucleotide sequence ID" value="NZ_RFLX01000006.1"/>
</dbReference>
<dbReference type="Pfam" id="PF08239">
    <property type="entry name" value="SH3_3"/>
    <property type="match status" value="1"/>
</dbReference>
<comment type="caution">
    <text evidence="3">The sequence shown here is derived from an EMBL/GenBank/DDBJ whole genome shotgun (WGS) entry which is preliminary data.</text>
</comment>